<evidence type="ECO:0000256" key="2">
    <source>
        <dbReference type="ARBA" id="ARBA00022723"/>
    </source>
</evidence>
<dbReference type="Proteomes" id="UP001465976">
    <property type="component" value="Unassembled WGS sequence"/>
</dbReference>
<evidence type="ECO:0000313" key="8">
    <source>
        <dbReference type="EMBL" id="KAL0565670.1"/>
    </source>
</evidence>
<dbReference type="PANTHER" id="PTHR47338">
    <property type="entry name" value="ZN(II)2CYS6 TRANSCRIPTION FACTOR (EUROFUNG)-RELATED"/>
    <property type="match status" value="1"/>
</dbReference>
<keyword evidence="4" id="KW-0804">Transcription</keyword>
<keyword evidence="5" id="KW-0539">Nucleus</keyword>
<gene>
    <name evidence="8" type="ORF">V5O48_016349</name>
</gene>
<protein>
    <recommendedName>
        <fullName evidence="10">Transcription factor domain-containing protein</fullName>
    </recommendedName>
</protein>
<feature type="coiled-coil region" evidence="6">
    <location>
        <begin position="7"/>
        <end position="34"/>
    </location>
</feature>
<sequence length="558" mass="61212">MEGPCEYGDARTQAQVLERDIHRLEARLRQLQEPKIVESMELSDPYSSGKKQKARKKTSNGLYSLSACEPDISSQISRVLLDTFLAHAHDFAFFLNIPRFRDSLLLPLGHPLKPIRCLMGMIYLLGIRLATTGALPTPAQQAQQAGLLACVLDEVSSMPNTASSRPFVVVHTIQAELLLSTYLFCQGRQLEGQYHLTRAISLNIATRLNKIRSTRERPSTSIDTSIDDVTSEAQSRTIPSSLSTSPSSLPLTADPIDEGERINAFWTAFTLSNCWDAAVGGPTSLISVFGDGYVEVDTPWPMDMDGYEEGGFPPELRGSWTVQKFLNRVLDDTCIHDFSDVAMYAKASVLFRRARKIASQLQQGNGMPEHISTGLFDAFFAHSSLVNSFRESLPPISAAPTTPDRPTVAGMNLVTHALAHCSVIQLHSASIETNQLSMVQSIMAATACVEILSNTEVEKYLKQTRRLNPVMGILCGLVCDVFLKCLAALRNCGDTLSFMAEAFAVEAQYLDGNVAAMLEKLLGMMQTFAPRSGTMRNSLNKSLASYRTLNGDAEVVSQ</sequence>
<dbReference type="PANTHER" id="PTHR47338:SF29">
    <property type="entry name" value="ZN(2)-C6 FUNGAL-TYPE DOMAIN-CONTAINING PROTEIN"/>
    <property type="match status" value="1"/>
</dbReference>
<evidence type="ECO:0000256" key="5">
    <source>
        <dbReference type="ARBA" id="ARBA00023242"/>
    </source>
</evidence>
<evidence type="ECO:0000256" key="1">
    <source>
        <dbReference type="ARBA" id="ARBA00004123"/>
    </source>
</evidence>
<dbReference type="CDD" id="cd12148">
    <property type="entry name" value="fungal_TF_MHR"/>
    <property type="match status" value="1"/>
</dbReference>
<proteinExistence type="predicted"/>
<dbReference type="InterPro" id="IPR050815">
    <property type="entry name" value="TF_fung"/>
</dbReference>
<evidence type="ECO:0000256" key="4">
    <source>
        <dbReference type="ARBA" id="ARBA00023163"/>
    </source>
</evidence>
<evidence type="ECO:0000256" key="6">
    <source>
        <dbReference type="SAM" id="Coils"/>
    </source>
</evidence>
<evidence type="ECO:0008006" key="10">
    <source>
        <dbReference type="Google" id="ProtNLM"/>
    </source>
</evidence>
<reference evidence="8 9" key="1">
    <citation type="submission" date="2024-02" db="EMBL/GenBank/DDBJ databases">
        <title>A draft genome for the cacao thread blight pathogen Marasmius crinis-equi.</title>
        <authorList>
            <person name="Cohen S.P."/>
            <person name="Baruah I.K."/>
            <person name="Amoako-Attah I."/>
            <person name="Bukari Y."/>
            <person name="Meinhardt L.W."/>
            <person name="Bailey B.A."/>
        </authorList>
    </citation>
    <scope>NUCLEOTIDE SEQUENCE [LARGE SCALE GENOMIC DNA]</scope>
    <source>
        <strain evidence="8 9">GH-76</strain>
    </source>
</reference>
<comment type="caution">
    <text evidence="8">The sequence shown here is derived from an EMBL/GenBank/DDBJ whole genome shotgun (WGS) entry which is preliminary data.</text>
</comment>
<dbReference type="EMBL" id="JBAHYK010002170">
    <property type="protein sequence ID" value="KAL0565670.1"/>
    <property type="molecule type" value="Genomic_DNA"/>
</dbReference>
<keyword evidence="9" id="KW-1185">Reference proteome</keyword>
<comment type="subcellular location">
    <subcellularLocation>
        <location evidence="1">Nucleus</location>
    </subcellularLocation>
</comment>
<feature type="region of interest" description="Disordered" evidence="7">
    <location>
        <begin position="213"/>
        <end position="250"/>
    </location>
</feature>
<evidence type="ECO:0000256" key="3">
    <source>
        <dbReference type="ARBA" id="ARBA00023015"/>
    </source>
</evidence>
<evidence type="ECO:0000313" key="9">
    <source>
        <dbReference type="Proteomes" id="UP001465976"/>
    </source>
</evidence>
<keyword evidence="2" id="KW-0479">Metal-binding</keyword>
<accession>A0ABR3ES03</accession>
<organism evidence="8 9">
    <name type="scientific">Marasmius crinis-equi</name>
    <dbReference type="NCBI Taxonomy" id="585013"/>
    <lineage>
        <taxon>Eukaryota</taxon>
        <taxon>Fungi</taxon>
        <taxon>Dikarya</taxon>
        <taxon>Basidiomycota</taxon>
        <taxon>Agaricomycotina</taxon>
        <taxon>Agaricomycetes</taxon>
        <taxon>Agaricomycetidae</taxon>
        <taxon>Agaricales</taxon>
        <taxon>Marasmiineae</taxon>
        <taxon>Marasmiaceae</taxon>
        <taxon>Marasmius</taxon>
    </lineage>
</organism>
<keyword evidence="6" id="KW-0175">Coiled coil</keyword>
<feature type="compositionally biased region" description="Low complexity" evidence="7">
    <location>
        <begin position="235"/>
        <end position="250"/>
    </location>
</feature>
<keyword evidence="3" id="KW-0805">Transcription regulation</keyword>
<name>A0ABR3ES03_9AGAR</name>
<evidence type="ECO:0000256" key="7">
    <source>
        <dbReference type="SAM" id="MobiDB-lite"/>
    </source>
</evidence>